<feature type="compositionally biased region" description="Low complexity" evidence="1">
    <location>
        <begin position="366"/>
        <end position="382"/>
    </location>
</feature>
<feature type="region of interest" description="Disordered" evidence="1">
    <location>
        <begin position="667"/>
        <end position="705"/>
    </location>
</feature>
<feature type="compositionally biased region" description="Low complexity" evidence="1">
    <location>
        <begin position="336"/>
        <end position="354"/>
    </location>
</feature>
<feature type="region of interest" description="Disordered" evidence="1">
    <location>
        <begin position="573"/>
        <end position="626"/>
    </location>
</feature>
<feature type="compositionally biased region" description="Low complexity" evidence="1">
    <location>
        <begin position="579"/>
        <end position="613"/>
    </location>
</feature>
<feature type="compositionally biased region" description="Pro residues" evidence="1">
    <location>
        <begin position="529"/>
        <end position="541"/>
    </location>
</feature>
<feature type="region of interest" description="Disordered" evidence="1">
    <location>
        <begin position="366"/>
        <end position="428"/>
    </location>
</feature>
<evidence type="ECO:0008006" key="4">
    <source>
        <dbReference type="Google" id="ProtNLM"/>
    </source>
</evidence>
<dbReference type="OrthoDB" id="5376140at2759"/>
<feature type="compositionally biased region" description="Low complexity" evidence="1">
    <location>
        <begin position="667"/>
        <end position="686"/>
    </location>
</feature>
<feature type="region of interest" description="Disordered" evidence="1">
    <location>
        <begin position="765"/>
        <end position="794"/>
    </location>
</feature>
<accession>A0A835YDE2</accession>
<feature type="compositionally biased region" description="Gly residues" evidence="1">
    <location>
        <begin position="122"/>
        <end position="147"/>
    </location>
</feature>
<dbReference type="SUPFAM" id="SSF82199">
    <property type="entry name" value="SET domain"/>
    <property type="match status" value="1"/>
</dbReference>
<feature type="compositionally biased region" description="Low complexity" evidence="1">
    <location>
        <begin position="220"/>
        <end position="231"/>
    </location>
</feature>
<feature type="region of interest" description="Disordered" evidence="1">
    <location>
        <begin position="210"/>
        <end position="268"/>
    </location>
</feature>
<gene>
    <name evidence="2" type="ORF">HYH03_006429</name>
</gene>
<feature type="region of interest" description="Disordered" evidence="1">
    <location>
        <begin position="494"/>
        <end position="558"/>
    </location>
</feature>
<protein>
    <recommendedName>
        <fullName evidence="4">SET domain-containing protein</fullName>
    </recommendedName>
</protein>
<evidence type="ECO:0000313" key="3">
    <source>
        <dbReference type="Proteomes" id="UP000612055"/>
    </source>
</evidence>
<organism evidence="2 3">
    <name type="scientific">Edaphochlamys debaryana</name>
    <dbReference type="NCBI Taxonomy" id="47281"/>
    <lineage>
        <taxon>Eukaryota</taxon>
        <taxon>Viridiplantae</taxon>
        <taxon>Chlorophyta</taxon>
        <taxon>core chlorophytes</taxon>
        <taxon>Chlorophyceae</taxon>
        <taxon>CS clade</taxon>
        <taxon>Chlamydomonadales</taxon>
        <taxon>Chlamydomonadales incertae sedis</taxon>
        <taxon>Edaphochlamys</taxon>
    </lineage>
</organism>
<feature type="region of interest" description="Disordered" evidence="1">
    <location>
        <begin position="313"/>
        <end position="354"/>
    </location>
</feature>
<dbReference type="InterPro" id="IPR046341">
    <property type="entry name" value="SET_dom_sf"/>
</dbReference>
<comment type="caution">
    <text evidence="2">The sequence shown here is derived from an EMBL/GenBank/DDBJ whole genome shotgun (WGS) entry which is preliminary data.</text>
</comment>
<dbReference type="AlphaFoldDB" id="A0A835YDE2"/>
<feature type="compositionally biased region" description="Low complexity" evidence="1">
    <location>
        <begin position="494"/>
        <end position="506"/>
    </location>
</feature>
<feature type="compositionally biased region" description="Basic and acidic residues" evidence="1">
    <location>
        <begin position="148"/>
        <end position="159"/>
    </location>
</feature>
<evidence type="ECO:0000313" key="2">
    <source>
        <dbReference type="EMBL" id="KAG2495484.1"/>
    </source>
</evidence>
<name>A0A835YDE2_9CHLO</name>
<feature type="compositionally biased region" description="Low complexity" evidence="1">
    <location>
        <begin position="542"/>
        <end position="556"/>
    </location>
</feature>
<keyword evidence="3" id="KW-1185">Reference proteome</keyword>
<dbReference type="Proteomes" id="UP000612055">
    <property type="component" value="Unassembled WGS sequence"/>
</dbReference>
<feature type="region of interest" description="Disordered" evidence="1">
    <location>
        <begin position="122"/>
        <end position="161"/>
    </location>
</feature>
<feature type="compositionally biased region" description="Pro residues" evidence="1">
    <location>
        <begin position="321"/>
        <end position="335"/>
    </location>
</feature>
<proteinExistence type="predicted"/>
<dbReference type="Gene3D" id="2.170.270.10">
    <property type="entry name" value="SET domain"/>
    <property type="match status" value="1"/>
</dbReference>
<feature type="region of interest" description="Disordered" evidence="1">
    <location>
        <begin position="1"/>
        <end position="40"/>
    </location>
</feature>
<evidence type="ECO:0000256" key="1">
    <source>
        <dbReference type="SAM" id="MobiDB-lite"/>
    </source>
</evidence>
<dbReference type="EMBL" id="JAEHOE010000024">
    <property type="protein sequence ID" value="KAG2495484.1"/>
    <property type="molecule type" value="Genomic_DNA"/>
</dbReference>
<sequence length="1249" mass="124326">MQQDRGWAPGGGVQQQEHWPPGGGMQQQQGWPPGGGAQHPQEGLLRRVAADNTRAAQHPALLQASAVKLLESEVKSGTLVLTQPNGQPAASCLEPLFNAPGPFPMPIALSLGLEGLGPAGAAAGAGRGGGGRGSGSSGLGGVPSGGTGREDNRGQEPRRSGASWMVTVHKVCNGVLQLSGLGGLFQRLGARPGDALAFARSGPGCFEVSIQRHTPPGPPRETGGPCRGAAAPAPPQPCSAAHRTPLPHGVSAARNQGQPPAPPPPLVLGGLCAGSAAAAAGPYSTAGEAPVPQPLRSDPRVIVLRPGNSANRILGHASVPGPAPPLAPTPAPPLAVPGSLQAGSSAAAAGPYPGARAAPALQQLRPADPTTWTTPGTGAAGAYLQGHAPAPGPAPPRGAPAGLQAAPSAPYNTSSTPAPAFPPPAAQGALQAGFSSAMAGPCHTAEATAAAAHGGQVQVGSAPAAAGPCHICHITAAAAASHQLQLLPGVAAPAQSSIPPATTSSAPPGPPAVASRRPPPLPASLLMPQPRPQPPPQPQPQTQPQAQPTPQIPTQPGSQFPAVFAQVTQELQGNGGAGDAAAGGPVGSAAPPAVPIPAAATTGPHTAATGPAGDVPHAAQDAERNASTQAAPLLPQTQPQPQLQPLNPTLLAAVFAHAIKHIRENGGASAAAPAGGPAAAPAGPKPQETCMAPHTAAADPTGDVAAGLPAASARTLADEAAVRQLSARTSGATIDAGTQTEWQAGAALAQADEVSCLKPRPVGSKALAEAKEPPSSPKPELEQGEGKPQPKSRIPPHVLQALEGLEPGALLAAVDLARAAAAMPDGASVLGCMAGLLTQFDASGTADGVGAMLACPRGACKEGAAPRGVGADLPPPQLLPASSLSAAHLQGCTLSPAAGAPPPALQPGELRLCGLTFHLELAPGVRSAMEVWEAGLVEQLAAVGLDGGLADAEPEDMQLQVLDRSSLHGAGIKDDSVTADLARLLGLAACFNAALPEHAPQLGPRSLAPGPDEGRGGAGLFAAAALRKGAVLGVMGGYVMPKDAAKRFADQGFLLLSQDAKVELAARAGPGPGPDMGLVRSAWQLLEGAFRLPMPGSPDGWELSMLGYGSLAALMNDPRREPRGWVEGNDVGDEGGAAAAGANCAVVPVSVRGLTLPVVVALRDIQSGEQLLRDYGAEWWRRHEEAWGMAEHRGLTAQAVLHPRTAASGLVGSIYGSGRQEAMPQAEAVPAGQHRYFSDSDSTFVVTHA</sequence>
<reference evidence="2" key="1">
    <citation type="journal article" date="2020" name="bioRxiv">
        <title>Comparative genomics of Chlamydomonas.</title>
        <authorList>
            <person name="Craig R.J."/>
            <person name="Hasan A.R."/>
            <person name="Ness R.W."/>
            <person name="Keightley P.D."/>
        </authorList>
    </citation>
    <scope>NUCLEOTIDE SEQUENCE</scope>
    <source>
        <strain evidence="2">CCAP 11/70</strain>
    </source>
</reference>
<dbReference type="CDD" id="cd08161">
    <property type="entry name" value="SET"/>
    <property type="match status" value="1"/>
</dbReference>
<feature type="compositionally biased region" description="Pro residues" evidence="1">
    <location>
        <begin position="507"/>
        <end position="522"/>
    </location>
</feature>